<dbReference type="AlphaFoldDB" id="A0A2T2X6E6"/>
<comment type="caution">
    <text evidence="3">The sequence shown here is derived from an EMBL/GenBank/DDBJ whole genome shotgun (WGS) entry which is preliminary data.</text>
</comment>
<comment type="similarity">
    <text evidence="1">Belongs to the bacterial solute-binding protein 8 family.</text>
</comment>
<dbReference type="PROSITE" id="PS50983">
    <property type="entry name" value="FE_B12_PBP"/>
    <property type="match status" value="1"/>
</dbReference>
<dbReference type="Pfam" id="PF01497">
    <property type="entry name" value="Peripla_BP_2"/>
    <property type="match status" value="1"/>
</dbReference>
<dbReference type="Proteomes" id="UP000242699">
    <property type="component" value="Unassembled WGS sequence"/>
</dbReference>
<feature type="domain" description="Fe/B12 periplasmic-binding" evidence="2">
    <location>
        <begin position="105"/>
        <end position="359"/>
    </location>
</feature>
<accession>A0A2T2X6E6</accession>
<organism evidence="3 4">
    <name type="scientific">Sulfobacillus benefaciens</name>
    <dbReference type="NCBI Taxonomy" id="453960"/>
    <lineage>
        <taxon>Bacteria</taxon>
        <taxon>Bacillati</taxon>
        <taxon>Bacillota</taxon>
        <taxon>Clostridia</taxon>
        <taxon>Eubacteriales</taxon>
        <taxon>Clostridiales Family XVII. Incertae Sedis</taxon>
        <taxon>Sulfobacillus</taxon>
    </lineage>
</organism>
<dbReference type="PANTHER" id="PTHR30535:SF34">
    <property type="entry name" value="MOLYBDATE-BINDING PROTEIN MOLA"/>
    <property type="match status" value="1"/>
</dbReference>
<dbReference type="InterPro" id="IPR050902">
    <property type="entry name" value="ABC_Transporter_SBP"/>
</dbReference>
<dbReference type="Gene3D" id="3.40.50.1980">
    <property type="entry name" value="Nitrogenase molybdenum iron protein domain"/>
    <property type="match status" value="2"/>
</dbReference>
<proteinExistence type="inferred from homology"/>
<dbReference type="SUPFAM" id="SSF53807">
    <property type="entry name" value="Helical backbone' metal receptor"/>
    <property type="match status" value="1"/>
</dbReference>
<evidence type="ECO:0000313" key="4">
    <source>
        <dbReference type="Proteomes" id="UP000242699"/>
    </source>
</evidence>
<name>A0A2T2X6E6_9FIRM</name>
<protein>
    <submittedName>
        <fullName evidence="3">ABC transporter substrate-binding protein</fullName>
    </submittedName>
</protein>
<evidence type="ECO:0000259" key="2">
    <source>
        <dbReference type="PROSITE" id="PS50983"/>
    </source>
</evidence>
<dbReference type="EMBL" id="PXYT01000013">
    <property type="protein sequence ID" value="PSR30045.1"/>
    <property type="molecule type" value="Genomic_DNA"/>
</dbReference>
<dbReference type="InterPro" id="IPR002491">
    <property type="entry name" value="ABC_transptr_periplasmic_BD"/>
</dbReference>
<gene>
    <name evidence="3" type="ORF">C7B43_07110</name>
</gene>
<reference evidence="3 4" key="1">
    <citation type="journal article" date="2014" name="BMC Genomics">
        <title>Comparison of environmental and isolate Sulfobacillus genomes reveals diverse carbon, sulfur, nitrogen, and hydrogen metabolisms.</title>
        <authorList>
            <person name="Justice N.B."/>
            <person name="Norman A."/>
            <person name="Brown C.T."/>
            <person name="Singh A."/>
            <person name="Thomas B.C."/>
            <person name="Banfield J.F."/>
        </authorList>
    </citation>
    <scope>NUCLEOTIDE SEQUENCE [LARGE SCALE GENOMIC DNA]</scope>
    <source>
        <strain evidence="3">AMDSBA1</strain>
    </source>
</reference>
<evidence type="ECO:0000256" key="1">
    <source>
        <dbReference type="ARBA" id="ARBA00008814"/>
    </source>
</evidence>
<sequence>MLSCSFETRLTLSCNWGNFILNSHYDRVRYTRIVFVHEYKLEAEERKHVLNKFVKTLRGLGVGLGVVLLAGCGHAAAQKTPPVSHALSIVDDTGRTVTLSGPATRIVTIAPSNTEIALDLGLRKNIVGADAMSFEYTPAPWSRELKGLHNIGPSFPAVSIERIIATKPNLVLAIPGVKGLSQLQHFHIPVIILSPQNIQGVYHDIQIVGRATGRTRQANQVVAHLQAQFARLQQLVHKEVRHKPTVFLDLGQLYSAGTDSYLNNLITMAGGQNIAAQFTHSAYPELTAEQVVKANPVDIVYDPSDASQHAITTLPGFSHVRAVRNHHVIAMTQPSYIDQPSPALAMGLAELIHLLHPHVVLPHDLSQAS</sequence>
<evidence type="ECO:0000313" key="3">
    <source>
        <dbReference type="EMBL" id="PSR30045.1"/>
    </source>
</evidence>
<dbReference type="PANTHER" id="PTHR30535">
    <property type="entry name" value="VITAMIN B12-BINDING PROTEIN"/>
    <property type="match status" value="1"/>
</dbReference>